<dbReference type="InterPro" id="IPR015867">
    <property type="entry name" value="N-reg_PII/ATP_PRibTrfase_C"/>
</dbReference>
<dbReference type="InterPro" id="IPR004323">
    <property type="entry name" value="Ion_tolerance_CutA"/>
</dbReference>
<evidence type="ECO:0000256" key="1">
    <source>
        <dbReference type="ARBA" id="ARBA00010169"/>
    </source>
</evidence>
<dbReference type="PANTHER" id="PTHR23419">
    <property type="entry name" value="DIVALENT CATION TOLERANCE CUTA-RELATED"/>
    <property type="match status" value="1"/>
</dbReference>
<accession>A0ABM5NCN8</accession>
<proteinExistence type="inferred from homology"/>
<evidence type="ECO:0000313" key="3">
    <source>
        <dbReference type="Proteomes" id="UP000011067"/>
    </source>
</evidence>
<keyword evidence="3" id="KW-1185">Reference proteome</keyword>
<dbReference type="SUPFAM" id="SSF54913">
    <property type="entry name" value="GlnB-like"/>
    <property type="match status" value="1"/>
</dbReference>
<dbReference type="EMBL" id="CP003903">
    <property type="protein sequence ID" value="AGC03356.1"/>
    <property type="molecule type" value="Genomic_DNA"/>
</dbReference>
<dbReference type="InterPro" id="IPR011322">
    <property type="entry name" value="N-reg_PII-like_a/b"/>
</dbReference>
<sequence>MIIILCTTPKDMSIVLNLTKTLLHHKLAACITLLQEARSFYYWGNALKEQDELQLLIKTRSSLKEAVLNTIQQLHPYKVPEFLVLPIIDGEPNYLSWMQSVLRKH</sequence>
<dbReference type="Pfam" id="PF03091">
    <property type="entry name" value="CutA1"/>
    <property type="match status" value="1"/>
</dbReference>
<gene>
    <name evidence="2" type="primary">cutA</name>
    <name evidence="2" type="ORF">BCHRO640_070</name>
</gene>
<name>A0ABM5NCN8_9ENTR</name>
<reference evidence="2 3" key="1">
    <citation type="journal article" date="2013" name="Genome Biol. Evol.">
        <title>Sequence context of indel mutations and their effect on protein evolution in a bacterial endosymbiont.</title>
        <authorList>
            <person name="Williams L.E."/>
            <person name="Wernegreen J.J."/>
        </authorList>
    </citation>
    <scope>NUCLEOTIDE SEQUENCE [LARGE SCALE GENOMIC DNA]</scope>
    <source>
        <strain evidence="2 3">640</strain>
    </source>
</reference>
<comment type="similarity">
    <text evidence="1">Belongs to the CutA family.</text>
</comment>
<evidence type="ECO:0000313" key="2">
    <source>
        <dbReference type="EMBL" id="AGC03356.1"/>
    </source>
</evidence>
<dbReference type="Proteomes" id="UP000011067">
    <property type="component" value="Chromosome"/>
</dbReference>
<protein>
    <submittedName>
        <fullName evidence="2">Divalent-cation tolerance protein CutA</fullName>
    </submittedName>
</protein>
<organism evidence="2 3">
    <name type="scientific">Candidatus Blochmanniella chromaiodes str. 640</name>
    <dbReference type="NCBI Taxonomy" id="1240471"/>
    <lineage>
        <taxon>Bacteria</taxon>
        <taxon>Pseudomonadati</taxon>
        <taxon>Pseudomonadota</taxon>
        <taxon>Gammaproteobacteria</taxon>
        <taxon>Enterobacterales</taxon>
        <taxon>Enterobacteriaceae</taxon>
        <taxon>ant endosymbionts</taxon>
        <taxon>Candidatus Blochmanniella</taxon>
    </lineage>
</organism>
<dbReference type="RefSeq" id="WP_011282621.1">
    <property type="nucleotide sequence ID" value="NC_020075.1"/>
</dbReference>
<dbReference type="PANTHER" id="PTHR23419:SF8">
    <property type="entry name" value="FI09726P"/>
    <property type="match status" value="1"/>
</dbReference>
<dbReference type="Gene3D" id="3.30.70.120">
    <property type="match status" value="1"/>
</dbReference>